<sequence length="253" mass="27669">MVLIKCCSGQSRVSQKPELSPHQSSSGQPGLKTKKSKGLLDMISTRLRAQTPTEDRAATPAAEHSPRKSAPKRVSASVARRNTRSGPSLENEFTSKARREEALRARGLLPPKPIKYLSEMEAELDARRMPLAPPDAGASQAKEIVEMWRKSNMFTLEEERTSTEPSDAHDSPTTLGQDIQVTGHCAVWIVDPTITQDVFHNVASQSSLVPTSDIADKLPEIPLATSFGFFIRLPIHLPLHSDCLGADACIYCC</sequence>
<protein>
    <submittedName>
        <fullName evidence="2">Uncharacterized protein</fullName>
    </submittedName>
</protein>
<organism evidence="2 3">
    <name type="scientific">Hericium alpestre</name>
    <dbReference type="NCBI Taxonomy" id="135208"/>
    <lineage>
        <taxon>Eukaryota</taxon>
        <taxon>Fungi</taxon>
        <taxon>Dikarya</taxon>
        <taxon>Basidiomycota</taxon>
        <taxon>Agaricomycotina</taxon>
        <taxon>Agaricomycetes</taxon>
        <taxon>Russulales</taxon>
        <taxon>Hericiaceae</taxon>
        <taxon>Hericium</taxon>
    </lineage>
</organism>
<dbReference type="AlphaFoldDB" id="A0A4Z0A9Y4"/>
<keyword evidence="3" id="KW-1185">Reference proteome</keyword>
<feature type="region of interest" description="Disordered" evidence="1">
    <location>
        <begin position="1"/>
        <end position="97"/>
    </location>
</feature>
<accession>A0A4Z0A9Y4</accession>
<evidence type="ECO:0000313" key="2">
    <source>
        <dbReference type="EMBL" id="TFY83525.1"/>
    </source>
</evidence>
<comment type="caution">
    <text evidence="2">The sequence shown here is derived from an EMBL/GenBank/DDBJ whole genome shotgun (WGS) entry which is preliminary data.</text>
</comment>
<gene>
    <name evidence="2" type="ORF">EWM64_g472</name>
</gene>
<evidence type="ECO:0000256" key="1">
    <source>
        <dbReference type="SAM" id="MobiDB-lite"/>
    </source>
</evidence>
<dbReference type="EMBL" id="SFCI01000023">
    <property type="protein sequence ID" value="TFY83525.1"/>
    <property type="molecule type" value="Genomic_DNA"/>
</dbReference>
<proteinExistence type="predicted"/>
<dbReference type="OrthoDB" id="3168445at2759"/>
<reference evidence="2 3" key="1">
    <citation type="submission" date="2019-02" db="EMBL/GenBank/DDBJ databases">
        <title>Genome sequencing of the rare red list fungi Hericium alpestre (H. flagellum).</title>
        <authorList>
            <person name="Buettner E."/>
            <person name="Kellner H."/>
        </authorList>
    </citation>
    <scope>NUCLEOTIDE SEQUENCE [LARGE SCALE GENOMIC DNA]</scope>
    <source>
        <strain evidence="2 3">DSM 108284</strain>
    </source>
</reference>
<dbReference type="Proteomes" id="UP000298061">
    <property type="component" value="Unassembled WGS sequence"/>
</dbReference>
<evidence type="ECO:0000313" key="3">
    <source>
        <dbReference type="Proteomes" id="UP000298061"/>
    </source>
</evidence>
<name>A0A4Z0A9Y4_9AGAM</name>